<dbReference type="InterPro" id="IPR000587">
    <property type="entry name" value="Creatinase_N"/>
</dbReference>
<dbReference type="InterPro" id="IPR036005">
    <property type="entry name" value="Creatinase/aminopeptidase-like"/>
</dbReference>
<comment type="similarity">
    <text evidence="1">Belongs to the peptidase M24B family.</text>
</comment>
<keyword evidence="7" id="KW-0031">Aminopeptidase</keyword>
<dbReference type="EMBL" id="FMVW01000002">
    <property type="protein sequence ID" value="SCZ32023.1"/>
    <property type="molecule type" value="Genomic_DNA"/>
</dbReference>
<dbReference type="InterPro" id="IPR000994">
    <property type="entry name" value="Pept_M24"/>
</dbReference>
<proteinExistence type="inferred from homology"/>
<dbReference type="SUPFAM" id="SSF53092">
    <property type="entry name" value="Creatinase/prolidase N-terminal domain"/>
    <property type="match status" value="2"/>
</dbReference>
<dbReference type="GO" id="GO:0070006">
    <property type="term" value="F:metalloaminopeptidase activity"/>
    <property type="evidence" value="ECO:0007669"/>
    <property type="project" value="InterPro"/>
</dbReference>
<feature type="domain" description="Peptidase M24" evidence="4">
    <location>
        <begin position="322"/>
        <end position="542"/>
    </location>
</feature>
<dbReference type="GO" id="GO:0005737">
    <property type="term" value="C:cytoplasm"/>
    <property type="evidence" value="ECO:0007669"/>
    <property type="project" value="UniProtKB-ARBA"/>
</dbReference>
<dbReference type="InterPro" id="IPR029149">
    <property type="entry name" value="Creatin/AminoP/Spt16_N"/>
</dbReference>
<dbReference type="PANTHER" id="PTHR43763">
    <property type="entry name" value="XAA-PRO AMINOPEPTIDASE 1"/>
    <property type="match status" value="1"/>
</dbReference>
<organism evidence="7 8">
    <name type="scientific">Afifella marina DSM 2698</name>
    <dbReference type="NCBI Taxonomy" id="1120955"/>
    <lineage>
        <taxon>Bacteria</taxon>
        <taxon>Pseudomonadati</taxon>
        <taxon>Pseudomonadota</taxon>
        <taxon>Alphaproteobacteria</taxon>
        <taxon>Hyphomicrobiales</taxon>
        <taxon>Afifellaceae</taxon>
        <taxon>Afifella</taxon>
    </lineage>
</organism>
<evidence type="ECO:0000313" key="7">
    <source>
        <dbReference type="EMBL" id="SCZ32023.1"/>
    </source>
</evidence>
<dbReference type="Gene3D" id="3.90.230.10">
    <property type="entry name" value="Creatinase/methionine aminopeptidase superfamily"/>
    <property type="match status" value="1"/>
</dbReference>
<dbReference type="Pfam" id="PF16188">
    <property type="entry name" value="Peptidase_M24_C"/>
    <property type="match status" value="1"/>
</dbReference>
<dbReference type="GO" id="GO:0046872">
    <property type="term" value="F:metal ion binding"/>
    <property type="evidence" value="ECO:0007669"/>
    <property type="project" value="UniProtKB-KW"/>
</dbReference>
<name>A0A1G5N3R4_AFIMA</name>
<reference evidence="7 8" key="1">
    <citation type="submission" date="2016-10" db="EMBL/GenBank/DDBJ databases">
        <authorList>
            <person name="de Groot N.N."/>
        </authorList>
    </citation>
    <scope>NUCLEOTIDE SEQUENCE [LARGE SCALE GENOMIC DNA]</scope>
    <source>
        <strain evidence="7 8">DSM 2698</strain>
    </source>
</reference>
<keyword evidence="3" id="KW-0378">Hydrolase</keyword>
<dbReference type="Pfam" id="PF16189">
    <property type="entry name" value="Creatinase_N_2"/>
    <property type="match status" value="1"/>
</dbReference>
<dbReference type="RefSeq" id="WP_092811042.1">
    <property type="nucleotide sequence ID" value="NZ_FMVW01000002.1"/>
</dbReference>
<keyword evidence="7" id="KW-0645">Protease</keyword>
<dbReference type="InterPro" id="IPR033740">
    <property type="entry name" value="Pept_M24B"/>
</dbReference>
<sequence>MFQTYDDKSDATHSAERLAALRTSLQEQKLAGFIVPRADEHQSEYVPPAAERLSWLTGFTGSAGTAIVLADEAALFVDGRYTVQAAAQVDKDAFEVVFIGDKSPTDWLVEKIKEGDRIGFDPWLTTRSQRRSMAAKLENAGAELVALSENPIDLAWSDRPDTPTGAVRLHPDELAGRSAAEKIAEQKEALAKRRAQAVVLTDPSSIAWLFNIRGSDVPHTPLALSFAIVHQDKAPDLFIDGRKLSNAVRDALADLAGLREPAEFADALRALGKGTKALYDAAGSAEAVALLVEEGGAEIVEASDPIALPKARKNAAEIAGSRAAHIRDGVAVTRFLAWLQAQPAGSVSEIDAAKKLEEIRTETAELDGSKLEDVSFDSISSTGPNAAMNHYRVTEKSNRTLQVGELYLIDSGAQYRDGTTDITRTVLVGEEATCDRLTLYRDRFTRVLKGHIALAMANFPKETSGAQLDVLARTPLWQAGLDFDHGTGHGIGSFLAVHEGPQRIAKSGHVALEPGMIVSNEPGYYRAGDFGIRIENLIVVREPKVPVGGDRPMLSFETISFAPIDRRLISPALLTAAEIAWLDLYHARVRASISFWPHYTDAERKFLEESCRPIVR</sequence>
<feature type="domain" description="Creatinase N-terminal" evidence="5">
    <location>
        <begin position="17"/>
        <end position="149"/>
    </location>
</feature>
<dbReference type="STRING" id="1120955.SAMN03080610_01460"/>
<dbReference type="Pfam" id="PF00557">
    <property type="entry name" value="Peptidase_M24"/>
    <property type="match status" value="1"/>
</dbReference>
<keyword evidence="2" id="KW-0479">Metal-binding</keyword>
<dbReference type="Gene3D" id="3.40.350.10">
    <property type="entry name" value="Creatinase/prolidase N-terminal domain"/>
    <property type="match status" value="2"/>
</dbReference>
<gene>
    <name evidence="7" type="ORF">SAMN03080610_01460</name>
</gene>
<dbReference type="SUPFAM" id="SSF55920">
    <property type="entry name" value="Creatinase/aminopeptidase"/>
    <property type="match status" value="1"/>
</dbReference>
<keyword evidence="8" id="KW-1185">Reference proteome</keyword>
<dbReference type="Pfam" id="PF01321">
    <property type="entry name" value="Creatinase_N"/>
    <property type="match status" value="1"/>
</dbReference>
<evidence type="ECO:0000313" key="8">
    <source>
        <dbReference type="Proteomes" id="UP000199347"/>
    </source>
</evidence>
<evidence type="ECO:0000259" key="5">
    <source>
        <dbReference type="Pfam" id="PF01321"/>
    </source>
</evidence>
<dbReference type="InterPro" id="IPR050422">
    <property type="entry name" value="X-Pro_aminopeptidase_P"/>
</dbReference>
<evidence type="ECO:0000256" key="2">
    <source>
        <dbReference type="ARBA" id="ARBA00022723"/>
    </source>
</evidence>
<evidence type="ECO:0000259" key="6">
    <source>
        <dbReference type="Pfam" id="PF16188"/>
    </source>
</evidence>
<feature type="domain" description="Peptidase M24 C-terminal" evidence="6">
    <location>
        <begin position="552"/>
        <end position="614"/>
    </location>
</feature>
<protein>
    <submittedName>
        <fullName evidence="7">Xaa-Pro aminopeptidase</fullName>
    </submittedName>
</protein>
<dbReference type="Proteomes" id="UP000199347">
    <property type="component" value="Unassembled WGS sequence"/>
</dbReference>
<evidence type="ECO:0000256" key="1">
    <source>
        <dbReference type="ARBA" id="ARBA00008766"/>
    </source>
</evidence>
<accession>A0A1G5N3R4</accession>
<dbReference type="AlphaFoldDB" id="A0A1G5N3R4"/>
<dbReference type="CDD" id="cd01085">
    <property type="entry name" value="APP"/>
    <property type="match status" value="1"/>
</dbReference>
<evidence type="ECO:0000259" key="4">
    <source>
        <dbReference type="Pfam" id="PF00557"/>
    </source>
</evidence>
<dbReference type="PANTHER" id="PTHR43763:SF6">
    <property type="entry name" value="XAA-PRO AMINOPEPTIDASE 1"/>
    <property type="match status" value="1"/>
</dbReference>
<evidence type="ECO:0000256" key="3">
    <source>
        <dbReference type="ARBA" id="ARBA00022801"/>
    </source>
</evidence>
<dbReference type="OrthoDB" id="9806388at2"/>
<dbReference type="InterPro" id="IPR032416">
    <property type="entry name" value="Peptidase_M24_C"/>
</dbReference>
<dbReference type="FunFam" id="3.90.230.10:FF:000009">
    <property type="entry name" value="xaa-Pro aminopeptidase 2"/>
    <property type="match status" value="1"/>
</dbReference>